<dbReference type="InterPro" id="IPR006860">
    <property type="entry name" value="FecR"/>
</dbReference>
<feature type="domain" description="Protein FecR C-terminal" evidence="3">
    <location>
        <begin position="250"/>
        <end position="310"/>
    </location>
</feature>
<evidence type="ECO:0000259" key="3">
    <source>
        <dbReference type="Pfam" id="PF16344"/>
    </source>
</evidence>
<sequence length="317" mass="35761">MDTYLLMKYFKCAATPEEEMRVRRWLADDPDGSHAAQFKEAHMIFSGMVIYGEPGRKPAVRKRFRPGRLVSAAGIAASVVLLMALSFFWSQYRTQEMLASQVQTVKVPAGRSMQMTLADGTEIWLNAGTEIECPPVFSHRSRNVKIVSGEVLFDVSRDARRPFVVETFASTISVLGTKFSVSVDEDNDDFSAALLRGSIKVTSKLHEDEEFILKPNDMVKMEEKHLYVDEISDAGSIGCWTRGLIDVAGVPFDELMRKFELTYDADIVIMRDELPVIRYTWGKIRISEGLDHALDVLAKASDFTWERDMESGAILIR</sequence>
<keyword evidence="1" id="KW-0812">Transmembrane</keyword>
<dbReference type="InterPro" id="IPR032508">
    <property type="entry name" value="FecR_C"/>
</dbReference>
<comment type="caution">
    <text evidence="4">The sequence shown here is derived from an EMBL/GenBank/DDBJ whole genome shotgun (WGS) entry which is preliminary data.</text>
</comment>
<dbReference type="GO" id="GO:0016989">
    <property type="term" value="F:sigma factor antagonist activity"/>
    <property type="evidence" value="ECO:0007669"/>
    <property type="project" value="TreeGrafter"/>
</dbReference>
<keyword evidence="1" id="KW-0472">Membrane</keyword>
<dbReference type="PANTHER" id="PTHR30273:SF2">
    <property type="entry name" value="PROTEIN FECR"/>
    <property type="match status" value="1"/>
</dbReference>
<dbReference type="PIRSF" id="PIRSF018266">
    <property type="entry name" value="FecR"/>
    <property type="match status" value="1"/>
</dbReference>
<dbReference type="Gene3D" id="3.55.50.30">
    <property type="match status" value="1"/>
</dbReference>
<evidence type="ECO:0000313" key="4">
    <source>
        <dbReference type="EMBL" id="MBO8485737.1"/>
    </source>
</evidence>
<gene>
    <name evidence="4" type="ORF">IAB78_04870</name>
</gene>
<keyword evidence="1" id="KW-1133">Transmembrane helix</keyword>
<reference evidence="4" key="2">
    <citation type="journal article" date="2021" name="PeerJ">
        <title>Extensive microbial diversity within the chicken gut microbiome revealed by metagenomics and culture.</title>
        <authorList>
            <person name="Gilroy R."/>
            <person name="Ravi A."/>
            <person name="Getino M."/>
            <person name="Pursley I."/>
            <person name="Horton D.L."/>
            <person name="Alikhan N.F."/>
            <person name="Baker D."/>
            <person name="Gharbi K."/>
            <person name="Hall N."/>
            <person name="Watson M."/>
            <person name="Adriaenssens E.M."/>
            <person name="Foster-Nyarko E."/>
            <person name="Jarju S."/>
            <person name="Secka A."/>
            <person name="Antonio M."/>
            <person name="Oren A."/>
            <person name="Chaudhuri R.R."/>
            <person name="La Ragione R."/>
            <person name="Hildebrand F."/>
            <person name="Pallen M.J."/>
        </authorList>
    </citation>
    <scope>NUCLEOTIDE SEQUENCE</scope>
    <source>
        <strain evidence="4">B2-16538</strain>
    </source>
</reference>
<evidence type="ECO:0000313" key="5">
    <source>
        <dbReference type="Proteomes" id="UP000823750"/>
    </source>
</evidence>
<name>A0A9D9J468_9BACT</name>
<dbReference type="Gene3D" id="2.60.120.1440">
    <property type="match status" value="1"/>
</dbReference>
<organism evidence="4 5">
    <name type="scientific">Candidatus Cryptobacteroides excrementavium</name>
    <dbReference type="NCBI Taxonomy" id="2840759"/>
    <lineage>
        <taxon>Bacteria</taxon>
        <taxon>Pseudomonadati</taxon>
        <taxon>Bacteroidota</taxon>
        <taxon>Bacteroidia</taxon>
        <taxon>Bacteroidales</taxon>
        <taxon>Candidatus Cryptobacteroides</taxon>
    </lineage>
</organism>
<reference evidence="4" key="1">
    <citation type="submission" date="2020-10" db="EMBL/GenBank/DDBJ databases">
        <authorList>
            <person name="Gilroy R."/>
        </authorList>
    </citation>
    <scope>NUCLEOTIDE SEQUENCE</scope>
    <source>
        <strain evidence="4">B2-16538</strain>
    </source>
</reference>
<dbReference type="Pfam" id="PF04773">
    <property type="entry name" value="FecR"/>
    <property type="match status" value="1"/>
</dbReference>
<accession>A0A9D9J468</accession>
<dbReference type="Proteomes" id="UP000823750">
    <property type="component" value="Unassembled WGS sequence"/>
</dbReference>
<dbReference type="InterPro" id="IPR012373">
    <property type="entry name" value="Ferrdict_sens_TM"/>
</dbReference>
<protein>
    <submittedName>
        <fullName evidence="4">FecR domain-containing protein</fullName>
    </submittedName>
</protein>
<feature type="domain" description="FecR protein" evidence="2">
    <location>
        <begin position="104"/>
        <end position="200"/>
    </location>
</feature>
<evidence type="ECO:0000256" key="1">
    <source>
        <dbReference type="SAM" id="Phobius"/>
    </source>
</evidence>
<proteinExistence type="predicted"/>
<dbReference type="AlphaFoldDB" id="A0A9D9J468"/>
<dbReference type="PANTHER" id="PTHR30273">
    <property type="entry name" value="PERIPLASMIC SIGNAL SENSOR AND SIGMA FACTOR ACTIVATOR FECR-RELATED"/>
    <property type="match status" value="1"/>
</dbReference>
<dbReference type="EMBL" id="JADILX010000079">
    <property type="protein sequence ID" value="MBO8485737.1"/>
    <property type="molecule type" value="Genomic_DNA"/>
</dbReference>
<evidence type="ECO:0000259" key="2">
    <source>
        <dbReference type="Pfam" id="PF04773"/>
    </source>
</evidence>
<dbReference type="Pfam" id="PF16344">
    <property type="entry name" value="FecR_C"/>
    <property type="match status" value="1"/>
</dbReference>
<feature type="transmembrane region" description="Helical" evidence="1">
    <location>
        <begin position="69"/>
        <end position="89"/>
    </location>
</feature>